<accession>A0A0L8HT50</accession>
<reference evidence="1" key="1">
    <citation type="submission" date="2015-07" db="EMBL/GenBank/DDBJ databases">
        <title>MeaNS - Measles Nucleotide Surveillance Program.</title>
        <authorList>
            <person name="Tran T."/>
            <person name="Druce J."/>
        </authorList>
    </citation>
    <scope>NUCLEOTIDE SEQUENCE</scope>
    <source>
        <strain evidence="1">UCB-OBI-ISO-001</strain>
        <tissue evidence="1">Gonad</tissue>
    </source>
</reference>
<evidence type="ECO:0000313" key="1">
    <source>
        <dbReference type="EMBL" id="KOF92428.1"/>
    </source>
</evidence>
<proteinExistence type="predicted"/>
<protein>
    <submittedName>
        <fullName evidence="1">Uncharacterized protein</fullName>
    </submittedName>
</protein>
<dbReference type="AlphaFoldDB" id="A0A0L8HT50"/>
<dbReference type="EMBL" id="KQ417337">
    <property type="protein sequence ID" value="KOF92428.1"/>
    <property type="molecule type" value="Genomic_DNA"/>
</dbReference>
<name>A0A0L8HT50_OCTBM</name>
<gene>
    <name evidence="1" type="ORF">OCBIM_22006617mg</name>
</gene>
<organism evidence="1">
    <name type="scientific">Octopus bimaculoides</name>
    <name type="common">California two-spotted octopus</name>
    <dbReference type="NCBI Taxonomy" id="37653"/>
    <lineage>
        <taxon>Eukaryota</taxon>
        <taxon>Metazoa</taxon>
        <taxon>Spiralia</taxon>
        <taxon>Lophotrochozoa</taxon>
        <taxon>Mollusca</taxon>
        <taxon>Cephalopoda</taxon>
        <taxon>Coleoidea</taxon>
        <taxon>Octopodiformes</taxon>
        <taxon>Octopoda</taxon>
        <taxon>Incirrata</taxon>
        <taxon>Octopodidae</taxon>
        <taxon>Octopus</taxon>
    </lineage>
</organism>
<sequence>MDIKIQEEFIKLQTDDLLKIRFQKIDIGFPDEAKGEKETSNNSSMPEILLTKYLNFRRKISKACSSTTLKHALPSAIKLSCCSTADLIVGKTKSASIF</sequence>